<organism evidence="10 11">
    <name type="scientific">Cohnella suwonensis</name>
    <dbReference type="NCBI Taxonomy" id="696072"/>
    <lineage>
        <taxon>Bacteria</taxon>
        <taxon>Bacillati</taxon>
        <taxon>Bacillota</taxon>
        <taxon>Bacilli</taxon>
        <taxon>Bacillales</taxon>
        <taxon>Paenibacillaceae</taxon>
        <taxon>Cohnella</taxon>
    </lineage>
</organism>
<feature type="transmembrane region" description="Helical" evidence="7">
    <location>
        <begin position="776"/>
        <end position="799"/>
    </location>
</feature>
<accession>A0ABW0LZX8</accession>
<evidence type="ECO:0000259" key="9">
    <source>
        <dbReference type="Pfam" id="PF12704"/>
    </source>
</evidence>
<keyword evidence="2" id="KW-1003">Cell membrane</keyword>
<evidence type="ECO:0000256" key="6">
    <source>
        <dbReference type="ARBA" id="ARBA00038076"/>
    </source>
</evidence>
<evidence type="ECO:0000256" key="2">
    <source>
        <dbReference type="ARBA" id="ARBA00022475"/>
    </source>
</evidence>
<evidence type="ECO:0000259" key="8">
    <source>
        <dbReference type="Pfam" id="PF02687"/>
    </source>
</evidence>
<name>A0ABW0LZX8_9BACL</name>
<comment type="similarity">
    <text evidence="6">Belongs to the ABC-4 integral membrane protein family.</text>
</comment>
<dbReference type="PANTHER" id="PTHR30572">
    <property type="entry name" value="MEMBRANE COMPONENT OF TRANSPORTER-RELATED"/>
    <property type="match status" value="1"/>
</dbReference>
<comment type="subcellular location">
    <subcellularLocation>
        <location evidence="1">Cell membrane</location>
        <topology evidence="1">Multi-pass membrane protein</topology>
    </subcellularLocation>
</comment>
<gene>
    <name evidence="10" type="ORF">ACFPPD_17365</name>
</gene>
<dbReference type="InterPro" id="IPR025857">
    <property type="entry name" value="MacB_PCD"/>
</dbReference>
<evidence type="ECO:0000256" key="7">
    <source>
        <dbReference type="SAM" id="Phobius"/>
    </source>
</evidence>
<keyword evidence="11" id="KW-1185">Reference proteome</keyword>
<dbReference type="Pfam" id="PF12704">
    <property type="entry name" value="MacB_PCD"/>
    <property type="match status" value="1"/>
</dbReference>
<dbReference type="InterPro" id="IPR003838">
    <property type="entry name" value="ABC3_permease_C"/>
</dbReference>
<dbReference type="EMBL" id="JBHSMH010000064">
    <property type="protein sequence ID" value="MFC5470467.1"/>
    <property type="molecule type" value="Genomic_DNA"/>
</dbReference>
<evidence type="ECO:0000313" key="11">
    <source>
        <dbReference type="Proteomes" id="UP001596105"/>
    </source>
</evidence>
<proteinExistence type="inferred from homology"/>
<reference evidence="11" key="1">
    <citation type="journal article" date="2019" name="Int. J. Syst. Evol. Microbiol.">
        <title>The Global Catalogue of Microorganisms (GCM) 10K type strain sequencing project: providing services to taxonomists for standard genome sequencing and annotation.</title>
        <authorList>
            <consortium name="The Broad Institute Genomics Platform"/>
            <consortium name="The Broad Institute Genome Sequencing Center for Infectious Disease"/>
            <person name="Wu L."/>
            <person name="Ma J."/>
        </authorList>
    </citation>
    <scope>NUCLEOTIDE SEQUENCE [LARGE SCALE GENOMIC DNA]</scope>
    <source>
        <strain evidence="11">CCUG 57113</strain>
    </source>
</reference>
<evidence type="ECO:0000256" key="5">
    <source>
        <dbReference type="ARBA" id="ARBA00023136"/>
    </source>
</evidence>
<feature type="transmembrane region" description="Helical" evidence="7">
    <location>
        <begin position="418"/>
        <end position="436"/>
    </location>
</feature>
<evidence type="ECO:0000256" key="1">
    <source>
        <dbReference type="ARBA" id="ARBA00004651"/>
    </source>
</evidence>
<keyword evidence="3 7" id="KW-0812">Transmembrane</keyword>
<dbReference type="PANTHER" id="PTHR30572:SF4">
    <property type="entry name" value="ABC TRANSPORTER PERMEASE YTRF"/>
    <property type="match status" value="1"/>
</dbReference>
<protein>
    <submittedName>
        <fullName evidence="10">ABC transporter permease</fullName>
    </submittedName>
</protein>
<dbReference type="Proteomes" id="UP001596105">
    <property type="component" value="Unassembled WGS sequence"/>
</dbReference>
<evidence type="ECO:0000256" key="4">
    <source>
        <dbReference type="ARBA" id="ARBA00022989"/>
    </source>
</evidence>
<dbReference type="RefSeq" id="WP_209751304.1">
    <property type="nucleotide sequence ID" value="NZ_JBHSMH010000064.1"/>
</dbReference>
<sequence length="851" mass="93218">MRSYGAMAGKYLKQQKRKTILTIVGIMLSVALISALGTMGQALKDNYILEVEASNGTYELGYAKPTPALVDTLDKHVLVEKIGVLRPGTSTKLDNAYAVKLDSANADAFGLLPAQLREGRYPETPDELVAEQWILELLPGAPKLGGTTELTAPDGKPHAYRVVGTLKNQKRTQTDGIAQAFTLMRDGDPVGEQSTVVFTLKKGAKVDAHLEEFRKLNENMLVNLKLLSLRGESGTSIDQALSIIIGTLVGLVVLSTVAVIYNAFHIAVLERIRQFGLLRTLGASPRQVRNLVFREATVLSLIGVPLGLLIGWFGLWFTLWLMTQGGLRIFMMEDFHLTFHWWIMGGSLLVGFLAVYVAAWLPARKASSVSPVDAVRGAGSIVRESYRRLRVPSLLTLIGIEGRMASTNIRRNRTKFRITTFSIVVSITLFIVFHYFTQQLVGMTTTSNEDDRIAFQLIQTYNSDDENADSKEQADLVSADQLAELRKLPGVSAVYGRYTERFSQAIVPESLINADFAKKTDRTIPSVDWQGRKDLLLNARIVLYDEARLKDSASYLKAGTVDPRKLSGEDGVLIVQTVKPVTSGGKTEIMPLSRYEVGDKLALDLYADGNAPTPDRVHEVTVAGILEQSPFNAPYQREPELIVIATKETIAKLSAAASDNPDEAAEQSTRLNGVDVALKDGADPAPVKLALGEIARSQPGIRFVDIAESQKEERQFNLQMQIFVYGFLIIIGGIGSLNIINTVQTNLLLRRKEIGLLQAVGMTMGQIRKMAAAEGVWFGVIGGFWGSGLGLGISYFLYAKLNDMQGFPFEFPWTAALAASGVALLVGLLSVQGPLRRMEKANLLEELRNEA</sequence>
<keyword evidence="5 7" id="KW-0472">Membrane</keyword>
<feature type="transmembrane region" description="Helical" evidence="7">
    <location>
        <begin position="722"/>
        <end position="743"/>
    </location>
</feature>
<comment type="caution">
    <text evidence="10">The sequence shown here is derived from an EMBL/GenBank/DDBJ whole genome shotgun (WGS) entry which is preliminary data.</text>
</comment>
<feature type="domain" description="ABC3 transporter permease C-terminal" evidence="8">
    <location>
        <begin position="248"/>
        <end position="371"/>
    </location>
</feature>
<evidence type="ECO:0000313" key="10">
    <source>
        <dbReference type="EMBL" id="MFC5470467.1"/>
    </source>
</evidence>
<evidence type="ECO:0000256" key="3">
    <source>
        <dbReference type="ARBA" id="ARBA00022692"/>
    </source>
</evidence>
<dbReference type="InterPro" id="IPR050250">
    <property type="entry name" value="Macrolide_Exporter_MacB"/>
</dbReference>
<feature type="transmembrane region" description="Helical" evidence="7">
    <location>
        <begin position="296"/>
        <end position="319"/>
    </location>
</feature>
<feature type="domain" description="MacB-like periplasmic core" evidence="9">
    <location>
        <begin position="19"/>
        <end position="215"/>
    </location>
</feature>
<dbReference type="Pfam" id="PF02687">
    <property type="entry name" value="FtsX"/>
    <property type="match status" value="2"/>
</dbReference>
<keyword evidence="4 7" id="KW-1133">Transmembrane helix</keyword>
<feature type="transmembrane region" description="Helical" evidence="7">
    <location>
        <begin position="811"/>
        <end position="831"/>
    </location>
</feature>
<feature type="transmembrane region" description="Helical" evidence="7">
    <location>
        <begin position="339"/>
        <end position="361"/>
    </location>
</feature>
<feature type="domain" description="ABC3 transporter permease C-terminal" evidence="8">
    <location>
        <begin position="727"/>
        <end position="841"/>
    </location>
</feature>
<feature type="transmembrane region" description="Helical" evidence="7">
    <location>
        <begin position="20"/>
        <end position="39"/>
    </location>
</feature>
<feature type="transmembrane region" description="Helical" evidence="7">
    <location>
        <begin position="240"/>
        <end position="264"/>
    </location>
</feature>